<reference evidence="1 2" key="1">
    <citation type="journal article" date="2014" name="Antonie Van Leeuwenhoek">
        <title>Hyphomonas beringensis sp. nov. and Hyphomonas chukchiensis sp. nov., isolated from surface seawater of the Bering Sea and Chukchi Sea.</title>
        <authorList>
            <person name="Li C."/>
            <person name="Lai Q."/>
            <person name="Li G."/>
            <person name="Dong C."/>
            <person name="Wang J."/>
            <person name="Liao Y."/>
            <person name="Shao Z."/>
        </authorList>
    </citation>
    <scope>NUCLEOTIDE SEQUENCE [LARGE SCALE GENOMIC DNA]</scope>
    <source>
        <strain evidence="1 2">MHS-2</strain>
    </source>
</reference>
<name>A0A059FLZ4_9PROT</name>
<dbReference type="PATRIC" id="fig|1280950.3.peg.2190"/>
<dbReference type="InterPro" id="IPR034660">
    <property type="entry name" value="DinB/YfiT-like"/>
</dbReference>
<dbReference type="EMBL" id="ARYK01000005">
    <property type="protein sequence ID" value="KCZ91627.1"/>
    <property type="molecule type" value="Genomic_DNA"/>
</dbReference>
<dbReference type="InterPro" id="IPR018531">
    <property type="entry name" value="DUF1993"/>
</dbReference>
<organism evidence="1 2">
    <name type="scientific">Hyphomonas johnsonii MHS-2</name>
    <dbReference type="NCBI Taxonomy" id="1280950"/>
    <lineage>
        <taxon>Bacteria</taxon>
        <taxon>Pseudomonadati</taxon>
        <taxon>Pseudomonadota</taxon>
        <taxon>Alphaproteobacteria</taxon>
        <taxon>Hyphomonadales</taxon>
        <taxon>Hyphomonadaceae</taxon>
        <taxon>Hyphomonas</taxon>
    </lineage>
</organism>
<dbReference type="SUPFAM" id="SSF109854">
    <property type="entry name" value="DinB/YfiT-like putative metalloenzymes"/>
    <property type="match status" value="1"/>
</dbReference>
<dbReference type="eggNOG" id="COG3812">
    <property type="taxonomic scope" value="Bacteria"/>
</dbReference>
<dbReference type="STRING" id="1280950.HJO_10937"/>
<dbReference type="OrthoDB" id="338237at2"/>
<accession>A0A059FLZ4</accession>
<dbReference type="Pfam" id="PF09351">
    <property type="entry name" value="DUF1993"/>
    <property type="match status" value="1"/>
</dbReference>
<evidence type="ECO:0000313" key="1">
    <source>
        <dbReference type="EMBL" id="KCZ91627.1"/>
    </source>
</evidence>
<protein>
    <recommendedName>
        <fullName evidence="3">DUF1993 domain-containing protein</fullName>
    </recommendedName>
</protein>
<dbReference type="RefSeq" id="WP_035616892.1">
    <property type="nucleotide sequence ID" value="NZ_ARYK01000005.1"/>
</dbReference>
<evidence type="ECO:0008006" key="3">
    <source>
        <dbReference type="Google" id="ProtNLM"/>
    </source>
</evidence>
<dbReference type="Proteomes" id="UP000025171">
    <property type="component" value="Unassembled WGS sequence"/>
</dbReference>
<dbReference type="Gene3D" id="1.20.120.450">
    <property type="entry name" value="dinb family like domain"/>
    <property type="match status" value="1"/>
</dbReference>
<dbReference type="PANTHER" id="PTHR36922">
    <property type="entry name" value="BLL2446 PROTEIN"/>
    <property type="match status" value="1"/>
</dbReference>
<dbReference type="PANTHER" id="PTHR36922:SF1">
    <property type="entry name" value="DUF1993 DOMAIN-CONTAINING PROTEIN"/>
    <property type="match status" value="1"/>
</dbReference>
<sequence length="186" mass="20179">MTLTELLIPTYRQMLQALALWLRKAEAQVDNADALSAARLAPDMFPLSTQVRFACVQAYEGAYRLRHEPLPAALEALLDEGRNGGDRPGTMAEALARIDEALAFLDGLAPDALDAGAGRPLALELPTGIAFDLDGEGYARDWALSQFYFHLMAAYAILRNQGVDLGKADYVQHMFAFLRPGTAPAG</sequence>
<proteinExistence type="predicted"/>
<dbReference type="AlphaFoldDB" id="A0A059FLZ4"/>
<gene>
    <name evidence="1" type="ORF">HJO_10937</name>
</gene>
<keyword evidence="2" id="KW-1185">Reference proteome</keyword>
<comment type="caution">
    <text evidence="1">The sequence shown here is derived from an EMBL/GenBank/DDBJ whole genome shotgun (WGS) entry which is preliminary data.</text>
</comment>
<evidence type="ECO:0000313" key="2">
    <source>
        <dbReference type="Proteomes" id="UP000025171"/>
    </source>
</evidence>